<dbReference type="EMBL" id="BPLR01013846">
    <property type="protein sequence ID" value="GIY64227.1"/>
    <property type="molecule type" value="Genomic_DNA"/>
</dbReference>
<organism evidence="2 3">
    <name type="scientific">Caerostris extrusa</name>
    <name type="common">Bark spider</name>
    <name type="synonym">Caerostris bankana</name>
    <dbReference type="NCBI Taxonomy" id="172846"/>
    <lineage>
        <taxon>Eukaryota</taxon>
        <taxon>Metazoa</taxon>
        <taxon>Ecdysozoa</taxon>
        <taxon>Arthropoda</taxon>
        <taxon>Chelicerata</taxon>
        <taxon>Arachnida</taxon>
        <taxon>Araneae</taxon>
        <taxon>Araneomorphae</taxon>
        <taxon>Entelegynae</taxon>
        <taxon>Araneoidea</taxon>
        <taxon>Araneidae</taxon>
        <taxon>Caerostris</taxon>
    </lineage>
</organism>
<evidence type="ECO:0000313" key="3">
    <source>
        <dbReference type="Proteomes" id="UP001054945"/>
    </source>
</evidence>
<dbReference type="Proteomes" id="UP001054945">
    <property type="component" value="Unassembled WGS sequence"/>
</dbReference>
<evidence type="ECO:0000256" key="1">
    <source>
        <dbReference type="SAM" id="MobiDB-lite"/>
    </source>
</evidence>
<comment type="caution">
    <text evidence="2">The sequence shown here is derived from an EMBL/GenBank/DDBJ whole genome shotgun (WGS) entry which is preliminary data.</text>
</comment>
<sequence length="85" mass="9342">MANSMDRRFIPSTLVMKPGEMQEEVKEVSVSSTVVVASKESVCLHVGNDEEREENMIFPSDAERLSPAKQTTSPEEASVRCLSAP</sequence>
<proteinExistence type="predicted"/>
<accession>A0AAV4V278</accession>
<protein>
    <submittedName>
        <fullName evidence="2">Uncharacterized protein</fullName>
    </submittedName>
</protein>
<gene>
    <name evidence="2" type="ORF">CEXT_737171</name>
</gene>
<evidence type="ECO:0000313" key="2">
    <source>
        <dbReference type="EMBL" id="GIY64227.1"/>
    </source>
</evidence>
<feature type="region of interest" description="Disordered" evidence="1">
    <location>
        <begin position="57"/>
        <end position="85"/>
    </location>
</feature>
<dbReference type="AlphaFoldDB" id="A0AAV4V278"/>
<name>A0AAV4V278_CAEEX</name>
<reference evidence="2 3" key="1">
    <citation type="submission" date="2021-06" db="EMBL/GenBank/DDBJ databases">
        <title>Caerostris extrusa draft genome.</title>
        <authorList>
            <person name="Kono N."/>
            <person name="Arakawa K."/>
        </authorList>
    </citation>
    <scope>NUCLEOTIDE SEQUENCE [LARGE SCALE GENOMIC DNA]</scope>
</reference>
<keyword evidence="3" id="KW-1185">Reference proteome</keyword>